<sequence>MPYDRWFLVLIATLLLAGAAAPANAATSEEVTRKFAECRAKLGKFYLGVELTKKDQLKCIKSKNAAGARDVLKSGEASCKKNGRPLLGAFDDKGKLSWICGKK</sequence>
<name>A0ACC5RC40_9HYPH</name>
<gene>
    <name evidence="1" type="ORF">JHL16_27725</name>
</gene>
<dbReference type="EMBL" id="JAENHL010000008">
    <property type="protein sequence ID" value="MBK1870183.1"/>
    <property type="molecule type" value="Genomic_DNA"/>
</dbReference>
<organism evidence="1 2">
    <name type="scientific">Taklimakanibacter albus</name>
    <dbReference type="NCBI Taxonomy" id="2800327"/>
    <lineage>
        <taxon>Bacteria</taxon>
        <taxon>Pseudomonadati</taxon>
        <taxon>Pseudomonadota</taxon>
        <taxon>Alphaproteobacteria</taxon>
        <taxon>Hyphomicrobiales</taxon>
        <taxon>Aestuariivirgaceae</taxon>
        <taxon>Taklimakanibacter</taxon>
    </lineage>
</organism>
<proteinExistence type="predicted"/>
<evidence type="ECO:0000313" key="2">
    <source>
        <dbReference type="Proteomes" id="UP000616151"/>
    </source>
</evidence>
<protein>
    <submittedName>
        <fullName evidence="1">Uncharacterized protein</fullName>
    </submittedName>
</protein>
<accession>A0ACC5RC40</accession>
<comment type="caution">
    <text evidence="1">The sequence shown here is derived from an EMBL/GenBank/DDBJ whole genome shotgun (WGS) entry which is preliminary data.</text>
</comment>
<reference evidence="1" key="1">
    <citation type="submission" date="2021-01" db="EMBL/GenBank/DDBJ databases">
        <authorList>
            <person name="Sun Q."/>
        </authorList>
    </citation>
    <scope>NUCLEOTIDE SEQUENCE</scope>
    <source>
        <strain evidence="1">YIM B02566</strain>
    </source>
</reference>
<evidence type="ECO:0000313" key="1">
    <source>
        <dbReference type="EMBL" id="MBK1870183.1"/>
    </source>
</evidence>
<dbReference type="Proteomes" id="UP000616151">
    <property type="component" value="Unassembled WGS sequence"/>
</dbReference>
<keyword evidence="2" id="KW-1185">Reference proteome</keyword>